<protein>
    <recommendedName>
        <fullName evidence="1">DUF6532 domain-containing protein</fullName>
    </recommendedName>
</protein>
<evidence type="ECO:0000313" key="3">
    <source>
        <dbReference type="Proteomes" id="UP001212997"/>
    </source>
</evidence>
<dbReference type="Proteomes" id="UP001212997">
    <property type="component" value="Unassembled WGS sequence"/>
</dbReference>
<dbReference type="AlphaFoldDB" id="A0AAD5Y7L7"/>
<reference evidence="2" key="1">
    <citation type="submission" date="2022-07" db="EMBL/GenBank/DDBJ databases">
        <title>Genome Sequence of Physisporinus lineatus.</title>
        <authorList>
            <person name="Buettner E."/>
        </authorList>
    </citation>
    <scope>NUCLEOTIDE SEQUENCE</scope>
    <source>
        <strain evidence="2">VT162</strain>
    </source>
</reference>
<feature type="domain" description="DUF6532" evidence="1">
    <location>
        <begin position="118"/>
        <end position="165"/>
    </location>
</feature>
<dbReference type="InterPro" id="IPR045341">
    <property type="entry name" value="DUF6532"/>
</dbReference>
<evidence type="ECO:0000259" key="1">
    <source>
        <dbReference type="Pfam" id="PF20149"/>
    </source>
</evidence>
<keyword evidence="3" id="KW-1185">Reference proteome</keyword>
<sequence>MLHGGMSGLTRTLCTAGTSFKLVKKKIGQLRNSDEGCFDVCMSSIRCVWAGSIDDDGARDRKPRRVSTSQPWIRLLKIPTIELGCSVTPSSSLLQWESGSNHLARMPSSSLNPSIRSPLPMLALIATAVKFALECWVSGHKISRDFEADRENIGAYRGFMSELMEFKAKMPAVVADIQYTLWRKIWAASGYAPVAEASNVRKFSDRDFGIVPQEEASAHAESNGPRVGE</sequence>
<name>A0AAD5Y7L7_9APHY</name>
<gene>
    <name evidence="2" type="ORF">NLI96_g12414</name>
</gene>
<dbReference type="Pfam" id="PF20149">
    <property type="entry name" value="DUF6532"/>
    <property type="match status" value="1"/>
</dbReference>
<organism evidence="2 3">
    <name type="scientific">Meripilus lineatus</name>
    <dbReference type="NCBI Taxonomy" id="2056292"/>
    <lineage>
        <taxon>Eukaryota</taxon>
        <taxon>Fungi</taxon>
        <taxon>Dikarya</taxon>
        <taxon>Basidiomycota</taxon>
        <taxon>Agaricomycotina</taxon>
        <taxon>Agaricomycetes</taxon>
        <taxon>Polyporales</taxon>
        <taxon>Meripilaceae</taxon>
        <taxon>Meripilus</taxon>
    </lineage>
</organism>
<dbReference type="EMBL" id="JANAWD010001043">
    <property type="protein sequence ID" value="KAJ3474516.1"/>
    <property type="molecule type" value="Genomic_DNA"/>
</dbReference>
<comment type="caution">
    <text evidence="2">The sequence shown here is derived from an EMBL/GenBank/DDBJ whole genome shotgun (WGS) entry which is preliminary data.</text>
</comment>
<proteinExistence type="predicted"/>
<evidence type="ECO:0000313" key="2">
    <source>
        <dbReference type="EMBL" id="KAJ3474516.1"/>
    </source>
</evidence>
<accession>A0AAD5Y7L7</accession>